<dbReference type="OrthoDB" id="345356at2"/>
<sequence>MAYRWLFIICLACFATNLFGSSLTLKNGKVLQGKVVNQTRNEVHLEVDGKVLTIPKTDIVELNLKDTPKPEPKKEPVKPKEEAKKEPEPEPEPPAGVRWYNKPRWAYSLRSAVVPGWGMWKADRKYLATGTFILFAGVLYKAIETQQQFSAAHNAYKTGATNYFVFALNDPVLQLPANTGERLIGAVIVNKGAFNHYQHLAEVGNDYQYLVGLVYGLQLVYSYYLGVKAERESALSEGPSSGFKFSFAPSYRPMNLGGSGMGWNGELKYDIRF</sequence>
<organism evidence="3 4">
    <name type="scientific">Leptospira semungkisensis</name>
    <dbReference type="NCBI Taxonomy" id="2484985"/>
    <lineage>
        <taxon>Bacteria</taxon>
        <taxon>Pseudomonadati</taxon>
        <taxon>Spirochaetota</taxon>
        <taxon>Spirochaetia</taxon>
        <taxon>Leptospirales</taxon>
        <taxon>Leptospiraceae</taxon>
        <taxon>Leptospira</taxon>
    </lineage>
</organism>
<dbReference type="NCBIfam" id="NF047433">
    <property type="entry name" value="Lepto_7_Nterm"/>
    <property type="match status" value="1"/>
</dbReference>
<feature type="region of interest" description="Disordered" evidence="1">
    <location>
        <begin position="63"/>
        <end position="96"/>
    </location>
</feature>
<accession>A0A4R9G7U0</accession>
<proteinExistence type="predicted"/>
<keyword evidence="4" id="KW-1185">Reference proteome</keyword>
<dbReference type="EMBL" id="RQEP01000005">
    <property type="protein sequence ID" value="TGK06877.1"/>
    <property type="molecule type" value="Genomic_DNA"/>
</dbReference>
<feature type="chain" id="PRO_5020747800" description="DUF5683 domain-containing protein" evidence="2">
    <location>
        <begin position="21"/>
        <end position="273"/>
    </location>
</feature>
<comment type="caution">
    <text evidence="3">The sequence shown here is derived from an EMBL/GenBank/DDBJ whole genome shotgun (WGS) entry which is preliminary data.</text>
</comment>
<feature type="signal peptide" evidence="2">
    <location>
        <begin position="1"/>
        <end position="20"/>
    </location>
</feature>
<dbReference type="AlphaFoldDB" id="A0A4R9G7U0"/>
<reference evidence="3" key="1">
    <citation type="journal article" date="2019" name="PLoS Negl. Trop. Dis.">
        <title>Revisiting the worldwide diversity of Leptospira species in the environment.</title>
        <authorList>
            <person name="Vincent A.T."/>
            <person name="Schiettekatte O."/>
            <person name="Bourhy P."/>
            <person name="Veyrier F.J."/>
            <person name="Picardeau M."/>
        </authorList>
    </citation>
    <scope>NUCLEOTIDE SEQUENCE [LARGE SCALE GENOMIC DNA]</scope>
    <source>
        <strain evidence="3">SSS9</strain>
    </source>
</reference>
<feature type="compositionally biased region" description="Basic and acidic residues" evidence="1">
    <location>
        <begin position="63"/>
        <end position="88"/>
    </location>
</feature>
<evidence type="ECO:0000256" key="2">
    <source>
        <dbReference type="SAM" id="SignalP"/>
    </source>
</evidence>
<keyword evidence="2" id="KW-0732">Signal</keyword>
<protein>
    <recommendedName>
        <fullName evidence="5">DUF5683 domain-containing protein</fullName>
    </recommendedName>
</protein>
<gene>
    <name evidence="3" type="ORF">EHO59_01770</name>
</gene>
<dbReference type="RefSeq" id="WP_135584166.1">
    <property type="nucleotide sequence ID" value="NZ_RQEP01000005.1"/>
</dbReference>
<evidence type="ECO:0000256" key="1">
    <source>
        <dbReference type="SAM" id="MobiDB-lite"/>
    </source>
</evidence>
<evidence type="ECO:0008006" key="5">
    <source>
        <dbReference type="Google" id="ProtNLM"/>
    </source>
</evidence>
<evidence type="ECO:0000313" key="3">
    <source>
        <dbReference type="EMBL" id="TGK06877.1"/>
    </source>
</evidence>
<evidence type="ECO:0000313" key="4">
    <source>
        <dbReference type="Proteomes" id="UP000297453"/>
    </source>
</evidence>
<dbReference type="Proteomes" id="UP000297453">
    <property type="component" value="Unassembled WGS sequence"/>
</dbReference>
<name>A0A4R9G7U0_9LEPT</name>